<gene>
    <name evidence="2" type="ORF">Aiant_06650</name>
</gene>
<feature type="transmembrane region" description="Helical" evidence="1">
    <location>
        <begin position="186"/>
        <end position="204"/>
    </location>
</feature>
<feature type="transmembrane region" description="Helical" evidence="1">
    <location>
        <begin position="157"/>
        <end position="180"/>
    </location>
</feature>
<evidence type="ECO:0000256" key="1">
    <source>
        <dbReference type="SAM" id="Phobius"/>
    </source>
</evidence>
<feature type="transmembrane region" description="Helical" evidence="1">
    <location>
        <begin position="87"/>
        <end position="107"/>
    </location>
</feature>
<evidence type="ECO:0008006" key="4">
    <source>
        <dbReference type="Google" id="ProtNLM"/>
    </source>
</evidence>
<name>A0ABM7LL84_9ACTN</name>
<sequence length="211" mass="22274">MANMRRWVAPAVAGGLLVWTALATPLSVAIGEYFAYYDPQSDPERLEYHRDLAAHVYTAGHWFGQFVAAFAGAWVVTRSGSYRRAALAGLLLGLGTGAVAIAAGVGAMRTHGYPSVAPDPTMLSVPSVRWCLLASLACFPLWAVIGAAIARMTRGGAPLAITATFLVVPATSHPVAIWLIATYSRAAPLMPALLLVLATVLVAVSRRARPH</sequence>
<proteinExistence type="predicted"/>
<evidence type="ECO:0000313" key="2">
    <source>
        <dbReference type="EMBL" id="BCJ40008.1"/>
    </source>
</evidence>
<reference evidence="2 3" key="1">
    <citation type="submission" date="2020-08" db="EMBL/GenBank/DDBJ databases">
        <title>Whole genome shotgun sequence of Actinoplanes ianthinogenes NBRC 13996.</title>
        <authorList>
            <person name="Komaki H."/>
            <person name="Tamura T."/>
        </authorList>
    </citation>
    <scope>NUCLEOTIDE SEQUENCE [LARGE SCALE GENOMIC DNA]</scope>
    <source>
        <strain evidence="2 3">NBRC 13996</strain>
    </source>
</reference>
<keyword evidence="1" id="KW-0472">Membrane</keyword>
<evidence type="ECO:0000313" key="3">
    <source>
        <dbReference type="Proteomes" id="UP000676967"/>
    </source>
</evidence>
<keyword evidence="1" id="KW-0812">Transmembrane</keyword>
<keyword evidence="3" id="KW-1185">Reference proteome</keyword>
<feature type="transmembrane region" description="Helical" evidence="1">
    <location>
        <begin position="52"/>
        <end position="75"/>
    </location>
</feature>
<dbReference type="EMBL" id="AP023356">
    <property type="protein sequence ID" value="BCJ40008.1"/>
    <property type="molecule type" value="Genomic_DNA"/>
</dbReference>
<accession>A0ABM7LL84</accession>
<feature type="transmembrane region" description="Helical" evidence="1">
    <location>
        <begin position="127"/>
        <end position="150"/>
    </location>
</feature>
<dbReference type="Proteomes" id="UP000676967">
    <property type="component" value="Chromosome"/>
</dbReference>
<keyword evidence="1" id="KW-1133">Transmembrane helix</keyword>
<organism evidence="2 3">
    <name type="scientific">Actinoplanes ianthinogenes</name>
    <dbReference type="NCBI Taxonomy" id="122358"/>
    <lineage>
        <taxon>Bacteria</taxon>
        <taxon>Bacillati</taxon>
        <taxon>Actinomycetota</taxon>
        <taxon>Actinomycetes</taxon>
        <taxon>Micromonosporales</taxon>
        <taxon>Micromonosporaceae</taxon>
        <taxon>Actinoplanes</taxon>
    </lineage>
</organism>
<protein>
    <recommendedName>
        <fullName evidence="4">DUF998 domain-containing protein</fullName>
    </recommendedName>
</protein>